<name>A0ABV3PMF7_9HYPH</name>
<organism evidence="1 2">
    <name type="scientific">Labrys neptuniae</name>
    <dbReference type="NCBI Taxonomy" id="376174"/>
    <lineage>
        <taxon>Bacteria</taxon>
        <taxon>Pseudomonadati</taxon>
        <taxon>Pseudomonadota</taxon>
        <taxon>Alphaproteobacteria</taxon>
        <taxon>Hyphomicrobiales</taxon>
        <taxon>Xanthobacteraceae</taxon>
        <taxon>Labrys</taxon>
    </lineage>
</organism>
<dbReference type="EMBL" id="JBFNQD010000004">
    <property type="protein sequence ID" value="MEW9306830.1"/>
    <property type="molecule type" value="Genomic_DNA"/>
</dbReference>
<keyword evidence="2" id="KW-1185">Reference proteome</keyword>
<accession>A0ABV3PMF7</accession>
<comment type="caution">
    <text evidence="1">The sequence shown here is derived from an EMBL/GenBank/DDBJ whole genome shotgun (WGS) entry which is preliminary data.</text>
</comment>
<evidence type="ECO:0000313" key="2">
    <source>
        <dbReference type="Proteomes" id="UP001555786"/>
    </source>
</evidence>
<protein>
    <submittedName>
        <fullName evidence="1">Uncharacterized protein</fullName>
    </submittedName>
</protein>
<dbReference type="RefSeq" id="WP_311944564.1">
    <property type="nucleotide sequence ID" value="NZ_JAVSCS010000052.1"/>
</dbReference>
<dbReference type="Proteomes" id="UP001555786">
    <property type="component" value="Unassembled WGS sequence"/>
</dbReference>
<evidence type="ECO:0000313" key="1">
    <source>
        <dbReference type="EMBL" id="MEW9306830.1"/>
    </source>
</evidence>
<sequence>MRIKSIFAETNARLMSLQLAPSAQAEAVPKQAIRPAQDKAKAILIGELSRSEDDIDDFLEVVQSSARHDGGYSWQL</sequence>
<reference evidence="1 2" key="1">
    <citation type="submission" date="2024-07" db="EMBL/GenBank/DDBJ databases">
        <title>Description of Labrys sedimenti sp. nov., isolated from a diclofenac-degrading enrichment culture.</title>
        <authorList>
            <person name="Tancsics A."/>
            <person name="Csepanyi A."/>
        </authorList>
    </citation>
    <scope>NUCLEOTIDE SEQUENCE [LARGE SCALE GENOMIC DNA]</scope>
    <source>
        <strain evidence="1 2">LMG 23578</strain>
    </source>
</reference>
<proteinExistence type="predicted"/>
<gene>
    <name evidence="1" type="ORF">ABXS05_14860</name>
</gene>